<feature type="region of interest" description="Disordered" evidence="4">
    <location>
        <begin position="402"/>
        <end position="435"/>
    </location>
</feature>
<dbReference type="SUPFAM" id="SSF103473">
    <property type="entry name" value="MFS general substrate transporter"/>
    <property type="match status" value="1"/>
</dbReference>
<dbReference type="InterPro" id="IPR011701">
    <property type="entry name" value="MFS"/>
</dbReference>
<dbReference type="EMBL" id="ANHY01000033">
    <property type="protein sequence ID" value="EKV26285.1"/>
    <property type="molecule type" value="Genomic_DNA"/>
</dbReference>
<dbReference type="OrthoDB" id="9810614at2"/>
<protein>
    <submittedName>
        <fullName evidence="7">Major facilitator superfamily MFS_1</fullName>
    </submittedName>
</protein>
<evidence type="ECO:0000256" key="4">
    <source>
        <dbReference type="SAM" id="MobiDB-lite"/>
    </source>
</evidence>
<evidence type="ECO:0000313" key="7">
    <source>
        <dbReference type="EMBL" id="EKV26285.1"/>
    </source>
</evidence>
<gene>
    <name evidence="7" type="ORF">C882_2863</name>
</gene>
<feature type="transmembrane region" description="Helical" evidence="5">
    <location>
        <begin position="355"/>
        <end position="373"/>
    </location>
</feature>
<feature type="transmembrane region" description="Helical" evidence="5">
    <location>
        <begin position="322"/>
        <end position="343"/>
    </location>
</feature>
<evidence type="ECO:0000256" key="5">
    <source>
        <dbReference type="SAM" id="Phobius"/>
    </source>
</evidence>
<dbReference type="InterPro" id="IPR020846">
    <property type="entry name" value="MFS_dom"/>
</dbReference>
<dbReference type="InterPro" id="IPR036259">
    <property type="entry name" value="MFS_trans_sf"/>
</dbReference>
<evidence type="ECO:0000256" key="1">
    <source>
        <dbReference type="ARBA" id="ARBA00022692"/>
    </source>
</evidence>
<dbReference type="RefSeq" id="WP_009542854.1">
    <property type="nucleotide sequence ID" value="NZ_ANHY01000033.1"/>
</dbReference>
<dbReference type="CDD" id="cd17477">
    <property type="entry name" value="MFS_YcaD_like"/>
    <property type="match status" value="1"/>
</dbReference>
<dbReference type="PANTHER" id="PTHR23521">
    <property type="entry name" value="TRANSPORTER MFS SUPERFAMILY"/>
    <property type="match status" value="1"/>
</dbReference>
<evidence type="ECO:0000259" key="6">
    <source>
        <dbReference type="PROSITE" id="PS50850"/>
    </source>
</evidence>
<dbReference type="GO" id="GO:0005886">
    <property type="term" value="C:plasma membrane"/>
    <property type="evidence" value="ECO:0007669"/>
    <property type="project" value="TreeGrafter"/>
</dbReference>
<dbReference type="PROSITE" id="PS50850">
    <property type="entry name" value="MFS"/>
    <property type="match status" value="1"/>
</dbReference>
<keyword evidence="8" id="KW-1185">Reference proteome</keyword>
<feature type="transmembrane region" description="Helical" evidence="5">
    <location>
        <begin position="156"/>
        <end position="177"/>
    </location>
</feature>
<feature type="transmembrane region" description="Helical" evidence="5">
    <location>
        <begin position="202"/>
        <end position="224"/>
    </location>
</feature>
<evidence type="ECO:0000313" key="8">
    <source>
        <dbReference type="Proteomes" id="UP000009881"/>
    </source>
</evidence>
<evidence type="ECO:0000256" key="3">
    <source>
        <dbReference type="ARBA" id="ARBA00023136"/>
    </source>
</evidence>
<dbReference type="Pfam" id="PF07690">
    <property type="entry name" value="MFS_1"/>
    <property type="match status" value="1"/>
</dbReference>
<dbReference type="Proteomes" id="UP000009881">
    <property type="component" value="Unassembled WGS sequence"/>
</dbReference>
<reference evidence="7 8" key="1">
    <citation type="journal article" date="2013" name="Genome Announc.">
        <title>Draft Genome Sequence of an Alphaproteobacterium, Caenispirillum salinarum AK4(T), Isolated from a Solar Saltern.</title>
        <authorList>
            <person name="Khatri I."/>
            <person name="Singh A."/>
            <person name="Korpole S."/>
            <person name="Pinnaka A.K."/>
            <person name="Subramanian S."/>
        </authorList>
    </citation>
    <scope>NUCLEOTIDE SEQUENCE [LARGE SCALE GENOMIC DNA]</scope>
    <source>
        <strain evidence="7 8">AK4</strain>
    </source>
</reference>
<feature type="transmembrane region" description="Helical" evidence="5">
    <location>
        <begin position="73"/>
        <end position="90"/>
    </location>
</feature>
<feature type="transmembrane region" description="Helical" evidence="5">
    <location>
        <begin position="236"/>
        <end position="253"/>
    </location>
</feature>
<name>K9GJX2_9PROT</name>
<dbReference type="GO" id="GO:0022857">
    <property type="term" value="F:transmembrane transporter activity"/>
    <property type="evidence" value="ECO:0007669"/>
    <property type="project" value="InterPro"/>
</dbReference>
<keyword evidence="3 5" id="KW-0472">Membrane</keyword>
<evidence type="ECO:0000256" key="2">
    <source>
        <dbReference type="ARBA" id="ARBA00022989"/>
    </source>
</evidence>
<accession>K9GJX2</accession>
<dbReference type="Gene3D" id="1.20.1250.20">
    <property type="entry name" value="MFS general substrate transporter like domains"/>
    <property type="match status" value="2"/>
</dbReference>
<keyword evidence="2 5" id="KW-1133">Transmembrane helix</keyword>
<sequence length="435" mass="46197">MRAILVPIIALLTGAAFLMLGNGLMGTLTSLRLDMAGASATVVGIVNAGYFGGLTLGALFAERVIRRVGHIRAFAALASLYSGATLAHALEVDPWIWLTLRFVEGLCMAGLFICVESWLNHRATNVTRGQILSSYAVTIYFAQFLGQFMLNLPDETGFLLFVLISILMSLAVVPVAMTSTPIPTMPEVASFSFKRLWKVSPLGVYGAGVGGIVFGASYGLAPVFTQKLGYSVSETATFVSATILGGLIIQYPIGKLSDILDRRVVLVSLFIAQVAISGLMIGATFLGFWYVVGCAVMFGGISFTLYPLSLSHANDHLESHELVAAAGGLLLTYSLGATIGPLFVSPLMDAIGPNGLFAVLLLLGVVSSFFAAWRVRARPSVPMEEQGKYHVVPRTSAVSAAMDPRGEDADGQLSFDFDAPAPEEEQAEAQRLAAE</sequence>
<comment type="caution">
    <text evidence="7">The sequence shown here is derived from an EMBL/GenBank/DDBJ whole genome shotgun (WGS) entry which is preliminary data.</text>
</comment>
<organism evidence="7 8">
    <name type="scientific">Caenispirillum salinarum AK4</name>
    <dbReference type="NCBI Taxonomy" id="1238182"/>
    <lineage>
        <taxon>Bacteria</taxon>
        <taxon>Pseudomonadati</taxon>
        <taxon>Pseudomonadota</taxon>
        <taxon>Alphaproteobacteria</taxon>
        <taxon>Rhodospirillales</taxon>
        <taxon>Novispirillaceae</taxon>
        <taxon>Caenispirillum</taxon>
    </lineage>
</organism>
<dbReference type="STRING" id="1238182.C882_2863"/>
<dbReference type="PATRIC" id="fig|1238182.3.peg.4414"/>
<feature type="transmembrane region" description="Helical" evidence="5">
    <location>
        <begin position="36"/>
        <end position="61"/>
    </location>
</feature>
<keyword evidence="1 5" id="KW-0812">Transmembrane</keyword>
<feature type="domain" description="Major facilitator superfamily (MFS) profile" evidence="6">
    <location>
        <begin position="2"/>
        <end position="376"/>
    </location>
</feature>
<feature type="transmembrane region" description="Helical" evidence="5">
    <location>
        <begin position="288"/>
        <end position="310"/>
    </location>
</feature>
<feature type="transmembrane region" description="Helical" evidence="5">
    <location>
        <begin position="96"/>
        <end position="119"/>
    </location>
</feature>
<dbReference type="InterPro" id="IPR047200">
    <property type="entry name" value="MFS_YcaD-like"/>
</dbReference>
<proteinExistence type="predicted"/>
<feature type="transmembrane region" description="Helical" evidence="5">
    <location>
        <begin position="131"/>
        <end position="150"/>
    </location>
</feature>
<dbReference type="AlphaFoldDB" id="K9GJX2"/>
<dbReference type="eggNOG" id="COG2814">
    <property type="taxonomic scope" value="Bacteria"/>
</dbReference>
<feature type="transmembrane region" description="Helical" evidence="5">
    <location>
        <begin position="265"/>
        <end position="282"/>
    </location>
</feature>
<dbReference type="PANTHER" id="PTHR23521:SF3">
    <property type="entry name" value="MFS TRANSPORTER"/>
    <property type="match status" value="1"/>
</dbReference>